<dbReference type="Gene3D" id="2.60.60.30">
    <property type="entry name" value="sav2460 like domains"/>
    <property type="match status" value="1"/>
</dbReference>
<gene>
    <name evidence="5" type="ORF">GJ668_15920</name>
</gene>
<feature type="region of interest" description="Disordered" evidence="2">
    <location>
        <begin position="170"/>
        <end position="212"/>
    </location>
</feature>
<keyword evidence="1" id="KW-0778">Tellurium resistance</keyword>
<proteinExistence type="predicted"/>
<evidence type="ECO:0000313" key="6">
    <source>
        <dbReference type="Proteomes" id="UP000434044"/>
    </source>
</evidence>
<feature type="region of interest" description="Disordered" evidence="2">
    <location>
        <begin position="263"/>
        <end position="293"/>
    </location>
</feature>
<dbReference type="InterPro" id="IPR051324">
    <property type="entry name" value="Stress/Tellurium_Resist"/>
</dbReference>
<evidence type="ECO:0000313" key="5">
    <source>
        <dbReference type="EMBL" id="MTW22560.1"/>
    </source>
</evidence>
<dbReference type="RefSeq" id="WP_155451119.1">
    <property type="nucleotide sequence ID" value="NZ_WNKT01000044.1"/>
</dbReference>
<accession>A0A6N8EG86</accession>
<protein>
    <submittedName>
        <fullName evidence="5">Stress protein</fullName>
    </submittedName>
</protein>
<reference evidence="5 6" key="1">
    <citation type="submission" date="2019-11" db="EMBL/GenBank/DDBJ databases">
        <title>Whole-genome sequence of the anaerobic purple sulfur bacterium Allochromatium palmeri DSM 15591.</title>
        <authorList>
            <person name="Kyndt J.A."/>
            <person name="Meyer T.E."/>
        </authorList>
    </citation>
    <scope>NUCLEOTIDE SEQUENCE [LARGE SCALE GENOMIC DNA]</scope>
    <source>
        <strain evidence="5 6">DSM 15591</strain>
    </source>
</reference>
<dbReference type="PANTHER" id="PTHR32097">
    <property type="entry name" value="CAMP-BINDING PROTEIN 1-RELATED"/>
    <property type="match status" value="1"/>
</dbReference>
<feature type="compositionally biased region" description="Pro residues" evidence="2">
    <location>
        <begin position="181"/>
        <end position="206"/>
    </location>
</feature>
<evidence type="ECO:0000256" key="1">
    <source>
        <dbReference type="ARBA" id="ARBA00022686"/>
    </source>
</evidence>
<dbReference type="GO" id="GO:0046690">
    <property type="term" value="P:response to tellurium ion"/>
    <property type="evidence" value="ECO:0007669"/>
    <property type="project" value="UniProtKB-KW"/>
</dbReference>
<keyword evidence="3" id="KW-1133">Transmembrane helix</keyword>
<sequence>MKTLPKGANAPLASSGTVRVELGWPSGRAALDAVCFAVGDNGRIPSDDWFIFYNQRQSPGAVVDLATTLAGRAELRVQPERLPAGIQRLVIAAAMTDGAFRDLIGTRLTVTPASGEPLAFELTEAGDEQALIFAELYRHGTGWKLRAVGQGFRGGLQPLAEHFGVAVADDDPETSASVPAPIEPPHSPPIPPRPIPLEATPPPTPEPRQRRPRPGWLTWGLALLILLATATGALWLFKPDWLEIPGELWAETRDYFAYTSSTSATLDAPQPPTPASTERDSRTTASRPLSTRYQAPTCPWDDAPVFERYHALGENYVRILQRVERSNKLLGKWRNELRQSATDCPAPFVDGNRQEVEQLSQLPISAWMDESIKLNNCAGLMIKRLDKELNQESRPIIIQRLVRDADRARNLESDLTDIARDLAYLRNKTSRLIDGFEENIEACGL</sequence>
<dbReference type="CDD" id="cd06974">
    <property type="entry name" value="TerD_like"/>
    <property type="match status" value="1"/>
</dbReference>
<dbReference type="Proteomes" id="UP000434044">
    <property type="component" value="Unassembled WGS sequence"/>
</dbReference>
<feature type="transmembrane region" description="Helical" evidence="3">
    <location>
        <begin position="216"/>
        <end position="237"/>
    </location>
</feature>
<dbReference type="OrthoDB" id="5756874at2"/>
<organism evidence="5 6">
    <name type="scientific">Allochromatium palmeri</name>
    <dbReference type="NCBI Taxonomy" id="231048"/>
    <lineage>
        <taxon>Bacteria</taxon>
        <taxon>Pseudomonadati</taxon>
        <taxon>Pseudomonadota</taxon>
        <taxon>Gammaproteobacteria</taxon>
        <taxon>Chromatiales</taxon>
        <taxon>Chromatiaceae</taxon>
        <taxon>Allochromatium</taxon>
    </lineage>
</organism>
<evidence type="ECO:0000256" key="2">
    <source>
        <dbReference type="SAM" id="MobiDB-lite"/>
    </source>
</evidence>
<dbReference type="PANTHER" id="PTHR32097:SF17">
    <property type="entry name" value="CAMP-BINDING PROTEIN 1-RELATED"/>
    <property type="match status" value="1"/>
</dbReference>
<name>A0A6N8EG86_9GAMM</name>
<dbReference type="EMBL" id="WNKT01000044">
    <property type="protein sequence ID" value="MTW22560.1"/>
    <property type="molecule type" value="Genomic_DNA"/>
</dbReference>
<feature type="compositionally biased region" description="Polar residues" evidence="2">
    <location>
        <begin position="283"/>
        <end position="293"/>
    </location>
</feature>
<keyword evidence="6" id="KW-1185">Reference proteome</keyword>
<dbReference type="InterPro" id="IPR003325">
    <property type="entry name" value="TerD"/>
</dbReference>
<keyword evidence="3" id="KW-0472">Membrane</keyword>
<evidence type="ECO:0000256" key="3">
    <source>
        <dbReference type="SAM" id="Phobius"/>
    </source>
</evidence>
<dbReference type="Pfam" id="PF02342">
    <property type="entry name" value="TerD"/>
    <property type="match status" value="1"/>
</dbReference>
<dbReference type="AlphaFoldDB" id="A0A6N8EG86"/>
<keyword evidence="3" id="KW-0812">Transmembrane</keyword>
<comment type="caution">
    <text evidence="5">The sequence shown here is derived from an EMBL/GenBank/DDBJ whole genome shotgun (WGS) entry which is preliminary data.</text>
</comment>
<feature type="domain" description="TerD" evidence="4">
    <location>
        <begin position="3"/>
        <end position="163"/>
    </location>
</feature>
<evidence type="ECO:0000259" key="4">
    <source>
        <dbReference type="Pfam" id="PF02342"/>
    </source>
</evidence>